<organism evidence="3 4">
    <name type="scientific">Funneliformis caledonium</name>
    <dbReference type="NCBI Taxonomy" id="1117310"/>
    <lineage>
        <taxon>Eukaryota</taxon>
        <taxon>Fungi</taxon>
        <taxon>Fungi incertae sedis</taxon>
        <taxon>Mucoromycota</taxon>
        <taxon>Glomeromycotina</taxon>
        <taxon>Glomeromycetes</taxon>
        <taxon>Glomerales</taxon>
        <taxon>Glomeraceae</taxon>
        <taxon>Funneliformis</taxon>
    </lineage>
</organism>
<dbReference type="Proteomes" id="UP000789570">
    <property type="component" value="Unassembled WGS sequence"/>
</dbReference>
<keyword evidence="4" id="KW-1185">Reference proteome</keyword>
<comment type="caution">
    <text evidence="3">The sequence shown here is derived from an EMBL/GenBank/DDBJ whole genome shotgun (WGS) entry which is preliminary data.</text>
</comment>
<evidence type="ECO:0000313" key="4">
    <source>
        <dbReference type="Proteomes" id="UP000789570"/>
    </source>
</evidence>
<reference evidence="3" key="1">
    <citation type="submission" date="2021-06" db="EMBL/GenBank/DDBJ databases">
        <authorList>
            <person name="Kallberg Y."/>
            <person name="Tangrot J."/>
            <person name="Rosling A."/>
        </authorList>
    </citation>
    <scope>NUCLEOTIDE SEQUENCE</scope>
    <source>
        <strain evidence="3">UK204</strain>
    </source>
</reference>
<evidence type="ECO:0000259" key="2">
    <source>
        <dbReference type="Pfam" id="PF02221"/>
    </source>
</evidence>
<name>A0A9N9D9R1_9GLOM</name>
<accession>A0A9N9D9R1</accession>
<dbReference type="EMBL" id="CAJVPQ010003587">
    <property type="protein sequence ID" value="CAG8632091.1"/>
    <property type="molecule type" value="Genomic_DNA"/>
</dbReference>
<evidence type="ECO:0000313" key="3">
    <source>
        <dbReference type="EMBL" id="CAG8632091.1"/>
    </source>
</evidence>
<evidence type="ECO:0000256" key="1">
    <source>
        <dbReference type="ARBA" id="ARBA00016056"/>
    </source>
</evidence>
<proteinExistence type="predicted"/>
<dbReference type="AlphaFoldDB" id="A0A9N9D9R1"/>
<gene>
    <name evidence="3" type="ORF">FCALED_LOCUS10119</name>
</gene>
<dbReference type="Pfam" id="PF02221">
    <property type="entry name" value="E1_DerP2_DerF2"/>
    <property type="match status" value="1"/>
</dbReference>
<sequence>MTTKFVPHLRSISSFLPCPPPVIKTPVPVLQVSHSTDPGQNNVFTVSGKFTKDVTDQTKLAVAFVNSSNKLVEDPTTVPACTGSGCPIKAGDQYTQTMEIHEPGNLTFDYILAFGVGNSVTDLLGCAYALVLG</sequence>
<dbReference type="InterPro" id="IPR014756">
    <property type="entry name" value="Ig_E-set"/>
</dbReference>
<dbReference type="SUPFAM" id="SSF81296">
    <property type="entry name" value="E set domains"/>
    <property type="match status" value="1"/>
</dbReference>
<dbReference type="OrthoDB" id="2392981at2759"/>
<dbReference type="InterPro" id="IPR003172">
    <property type="entry name" value="ML_dom"/>
</dbReference>
<protein>
    <recommendedName>
        <fullName evidence="1">Phosphatidylglycerol/phosphatidylinositol transfer protein</fullName>
    </recommendedName>
</protein>
<feature type="domain" description="MD-2-related lipid-recognition" evidence="2">
    <location>
        <begin position="31"/>
        <end position="116"/>
    </location>
</feature>